<evidence type="ECO:0000259" key="2">
    <source>
        <dbReference type="PROSITE" id="PS50994"/>
    </source>
</evidence>
<keyword evidence="4" id="KW-1185">Reference proteome</keyword>
<dbReference type="InterPro" id="IPR009004">
    <property type="entry name" value="Transposase_Mu_C"/>
</dbReference>
<dbReference type="GO" id="GO:0015074">
    <property type="term" value="P:DNA integration"/>
    <property type="evidence" value="ECO:0007669"/>
    <property type="project" value="InterPro"/>
</dbReference>
<proteinExistence type="predicted"/>
<comment type="caution">
    <text evidence="3">The sequence shown here is derived from an EMBL/GenBank/DDBJ whole genome shotgun (WGS) entry which is preliminary data.</text>
</comment>
<protein>
    <submittedName>
        <fullName evidence="3">Mu transposase C-terminal domain-containing protein</fullName>
    </submittedName>
</protein>
<organism evidence="3 4">
    <name type="scientific">Candidatus Methylobacter titanis</name>
    <dbReference type="NCBI Taxonomy" id="3053457"/>
    <lineage>
        <taxon>Bacteria</taxon>
        <taxon>Pseudomonadati</taxon>
        <taxon>Pseudomonadota</taxon>
        <taxon>Gammaproteobacteria</taxon>
        <taxon>Methylococcales</taxon>
        <taxon>Methylococcaceae</taxon>
        <taxon>Methylobacter</taxon>
    </lineage>
</organism>
<dbReference type="InterPro" id="IPR012337">
    <property type="entry name" value="RNaseH-like_sf"/>
</dbReference>
<evidence type="ECO:0000256" key="1">
    <source>
        <dbReference type="SAM" id="MobiDB-lite"/>
    </source>
</evidence>
<evidence type="ECO:0000313" key="3">
    <source>
        <dbReference type="EMBL" id="MDI1231369.1"/>
    </source>
</evidence>
<dbReference type="InterPro" id="IPR001584">
    <property type="entry name" value="Integrase_cat-core"/>
</dbReference>
<feature type="compositionally biased region" description="Polar residues" evidence="1">
    <location>
        <begin position="77"/>
        <end position="102"/>
    </location>
</feature>
<dbReference type="SUPFAM" id="SSF53098">
    <property type="entry name" value="Ribonuclease H-like"/>
    <property type="match status" value="1"/>
</dbReference>
<accession>A0AA43TIF3</accession>
<dbReference type="Pfam" id="PF09299">
    <property type="entry name" value="Mu-transpos_C"/>
    <property type="match status" value="1"/>
</dbReference>
<dbReference type="Gene3D" id="3.30.420.10">
    <property type="entry name" value="Ribonuclease H-like superfamily/Ribonuclease H"/>
    <property type="match status" value="1"/>
</dbReference>
<evidence type="ECO:0000313" key="4">
    <source>
        <dbReference type="Proteomes" id="UP001160519"/>
    </source>
</evidence>
<feature type="region of interest" description="Disordered" evidence="1">
    <location>
        <begin position="151"/>
        <end position="201"/>
    </location>
</feature>
<feature type="domain" description="Integrase catalytic" evidence="2">
    <location>
        <begin position="388"/>
        <end position="591"/>
    </location>
</feature>
<sequence length="782" mass="86006">MNDINRPASSEEIAAAIGKSKRSIERMAEPGKGNWKYSEEASHSRFKKRLYALKDLPKDLQQLIFTYRFNQGVNYEQQRQTDYKSSPTALPSPGNSPTNRLQGSGVDLNAVPTPVFDALGNPVGGCADPSLVSGHGLLGGNRSAAALQPAVKTDPKGSDAAPANSGTGADETHTAPGAKRRKTGVAVNPPRTDEGAHEPVSNGELSLTYAVATDERQRTIDGYRQVILAYVDKHPGSVKTACVALTQAYAAGTLSPDLILAINHSNDKPNAARQGKISTSTVGKWKQLKKKTGHCAPEKTRTKTNWKAVWWFPLLLCCYRKPQKPTLTEAYADFKKDWQAQGLALDGLPSYDAANRLLKAMPFVIRETGRRTGAELASLKAFVRRDWSSMSSNEAWVGDGHSFKAKVRHPRTGNAFAPEVTMIIDAASRFVVGWAFSLAENQIAVAEAIGQGMLKHGKPLIYYSDNGSGQTAKTIDCPIGGMLARMGVEHETGIPGNAQGRGLIEGLWDITMIAAAKTFPTFQGTGMDGDTLRKNTNAINSAKRKGEVPTFVPSWQEFMRVCEETIDTYNHEHKHSSLGGKTPADVYFANFDASWACPLTDDEALNLYRPFILRTPIRGELTWINNRYFNKVLVELPEKTKVRVAYDLHHADRVWISDLQGKFICIGEWNGNQVAGFAKSKVEALADNRRDGIVKLAQSKIDEANHERYGDIEGEVLERIPTIHREQEPELIRVPVPVREKEEALKPFLFEGNFNKQGSEEEEVTSYQDLAVALYKNKTGNS</sequence>
<dbReference type="Proteomes" id="UP001160519">
    <property type="component" value="Unassembled WGS sequence"/>
</dbReference>
<dbReference type="EMBL" id="JAQSDF010000027">
    <property type="protein sequence ID" value="MDI1231369.1"/>
    <property type="molecule type" value="Genomic_DNA"/>
</dbReference>
<name>A0AA43TIF3_9GAMM</name>
<dbReference type="SUPFAM" id="SSF50610">
    <property type="entry name" value="mu transposase, C-terminal domain"/>
    <property type="match status" value="1"/>
</dbReference>
<reference evidence="3" key="1">
    <citation type="submission" date="2023-01" db="EMBL/GenBank/DDBJ databases">
        <title>Biogeochemical cycle of methane in antarctic sediments.</title>
        <authorList>
            <person name="Roldan D.M."/>
            <person name="Menes R.J."/>
        </authorList>
    </citation>
    <scope>NUCLEOTIDE SEQUENCE [LARGE SCALE GENOMIC DNA]</scope>
    <source>
        <strain evidence="3">K-2018 MAG008</strain>
    </source>
</reference>
<dbReference type="PROSITE" id="PS50994">
    <property type="entry name" value="INTEGRASE"/>
    <property type="match status" value="1"/>
</dbReference>
<feature type="region of interest" description="Disordered" evidence="1">
    <location>
        <begin position="77"/>
        <end position="105"/>
    </location>
</feature>
<dbReference type="AlphaFoldDB" id="A0AA43TIF3"/>
<gene>
    <name evidence="3" type="ORF">PSU93_09490</name>
</gene>
<dbReference type="InterPro" id="IPR036397">
    <property type="entry name" value="RNaseH_sf"/>
</dbReference>
<dbReference type="InterPro" id="IPR015378">
    <property type="entry name" value="Transposase-like_Mu_C"/>
</dbReference>
<dbReference type="GO" id="GO:0003676">
    <property type="term" value="F:nucleic acid binding"/>
    <property type="evidence" value="ECO:0007669"/>
    <property type="project" value="InterPro"/>
</dbReference>